<dbReference type="InterPro" id="IPR016032">
    <property type="entry name" value="Sig_transdc_resp-reg_C-effctor"/>
</dbReference>
<organism evidence="3 4">
    <name type="scientific">Hafnia paralvei</name>
    <dbReference type="NCBI Taxonomy" id="546367"/>
    <lineage>
        <taxon>Bacteria</taxon>
        <taxon>Pseudomonadati</taxon>
        <taxon>Pseudomonadota</taxon>
        <taxon>Gammaproteobacteria</taxon>
        <taxon>Enterobacterales</taxon>
        <taxon>Hafniaceae</taxon>
        <taxon>Hafnia</taxon>
    </lineage>
</organism>
<keyword evidence="4" id="KW-1185">Reference proteome</keyword>
<dbReference type="InterPro" id="IPR036388">
    <property type="entry name" value="WH-like_DNA-bd_sf"/>
</dbReference>
<dbReference type="GO" id="GO:0003677">
    <property type="term" value="F:DNA binding"/>
    <property type="evidence" value="ECO:0007669"/>
    <property type="project" value="UniProtKB-KW"/>
</dbReference>
<comment type="caution">
    <text evidence="3">The sequence shown here is derived from an EMBL/GenBank/DDBJ whole genome shotgun (WGS) entry which is preliminary data.</text>
</comment>
<sequence>MNEIKCYFEPTDSYAKIEIMEHIEATSNKRPIEINSINELTHVKDGQKIILFLSKISHTARCLCNYRHLNIVVIDIIDDMSTPCSISRRTINIRQPVEAIFNTLDNIIDKHSNTFSCECCNILFGLSPIEKKLIQMLRSGEQRTEALASKMGVNSKTVSRHKRSIMSKIKIDNSISFYKWVERLDNHRNIEVNYIASRHFQ</sequence>
<dbReference type="Gene3D" id="1.10.10.10">
    <property type="entry name" value="Winged helix-like DNA-binding domain superfamily/Winged helix DNA-binding domain"/>
    <property type="match status" value="1"/>
</dbReference>
<dbReference type="InterPro" id="IPR000792">
    <property type="entry name" value="Tscrpt_reg_LuxR_C"/>
</dbReference>
<dbReference type="SMART" id="SM00421">
    <property type="entry name" value="HTH_LUXR"/>
    <property type="match status" value="1"/>
</dbReference>
<proteinExistence type="predicted"/>
<dbReference type="Proteomes" id="UP000218796">
    <property type="component" value="Unassembled WGS sequence"/>
</dbReference>
<reference evidence="3 4" key="1">
    <citation type="submission" date="2017-08" db="EMBL/GenBank/DDBJ databases">
        <title>Draft Genome Sequence of Hafnia alvei CITHA-6 Isolated from Raw Bovine Milk.</title>
        <authorList>
            <person name="Culligan E.P."/>
            <person name="Mcsweeney A."/>
            <person name="O'Doherty C."/>
            <person name="Gleeson E."/>
            <person name="O'Riordan D."/>
            <person name="Sleator R.D."/>
        </authorList>
    </citation>
    <scope>NUCLEOTIDE SEQUENCE [LARGE SCALE GENOMIC DNA]</scope>
    <source>
        <strain evidence="3 4">CITHA-6</strain>
    </source>
</reference>
<dbReference type="GO" id="GO:0006355">
    <property type="term" value="P:regulation of DNA-templated transcription"/>
    <property type="evidence" value="ECO:0007669"/>
    <property type="project" value="InterPro"/>
</dbReference>
<dbReference type="AlphaFoldDB" id="A0A2A2MDC8"/>
<dbReference type="OrthoDB" id="9956432at2"/>
<dbReference type="Pfam" id="PF00196">
    <property type="entry name" value="GerE"/>
    <property type="match status" value="1"/>
</dbReference>
<name>A0A2A2MDC8_9GAMM</name>
<keyword evidence="1" id="KW-0238">DNA-binding</keyword>
<protein>
    <recommendedName>
        <fullName evidence="2">HTH luxR-type domain-containing protein</fullName>
    </recommendedName>
</protein>
<evidence type="ECO:0000259" key="2">
    <source>
        <dbReference type="SMART" id="SM00421"/>
    </source>
</evidence>
<evidence type="ECO:0000313" key="4">
    <source>
        <dbReference type="Proteomes" id="UP000218796"/>
    </source>
</evidence>
<dbReference type="EMBL" id="NQMS01000003">
    <property type="protein sequence ID" value="PAV96657.1"/>
    <property type="molecule type" value="Genomic_DNA"/>
</dbReference>
<accession>A0A2A2MDC8</accession>
<dbReference type="SUPFAM" id="SSF46894">
    <property type="entry name" value="C-terminal effector domain of the bipartite response regulators"/>
    <property type="match status" value="1"/>
</dbReference>
<gene>
    <name evidence="3" type="ORF">CJD50_09355</name>
</gene>
<feature type="domain" description="HTH luxR-type" evidence="2">
    <location>
        <begin position="123"/>
        <end position="181"/>
    </location>
</feature>
<dbReference type="RefSeq" id="WP_020303604.1">
    <property type="nucleotide sequence ID" value="NZ_CATYOV010000011.1"/>
</dbReference>
<evidence type="ECO:0000256" key="1">
    <source>
        <dbReference type="ARBA" id="ARBA00023125"/>
    </source>
</evidence>
<evidence type="ECO:0000313" key="3">
    <source>
        <dbReference type="EMBL" id="PAV96657.1"/>
    </source>
</evidence>